<proteinExistence type="predicted"/>
<gene>
    <name evidence="8" type="ORF">O0V09_17835</name>
</gene>
<dbReference type="Gene3D" id="3.90.79.10">
    <property type="entry name" value="Nucleoside Triphosphate Pyrophosphohydrolase"/>
    <property type="match status" value="1"/>
</dbReference>
<dbReference type="EMBL" id="JAPTGG010000021">
    <property type="protein sequence ID" value="MCZ0867063.1"/>
    <property type="molecule type" value="Genomic_DNA"/>
</dbReference>
<dbReference type="InterPro" id="IPR000086">
    <property type="entry name" value="NUDIX_hydrolase_dom"/>
</dbReference>
<dbReference type="PANTHER" id="PTHR12992">
    <property type="entry name" value="NUDIX HYDROLASE"/>
    <property type="match status" value="1"/>
</dbReference>
<evidence type="ECO:0000256" key="6">
    <source>
        <dbReference type="ARBA" id="ARBA00023211"/>
    </source>
</evidence>
<comment type="caution">
    <text evidence="8">The sequence shown here is derived from an EMBL/GenBank/DDBJ whole genome shotgun (WGS) entry which is preliminary data.</text>
</comment>
<organism evidence="8 9">
    <name type="scientific">Dasania phycosphaerae</name>
    <dbReference type="NCBI Taxonomy" id="2950436"/>
    <lineage>
        <taxon>Bacteria</taxon>
        <taxon>Pseudomonadati</taxon>
        <taxon>Pseudomonadota</taxon>
        <taxon>Gammaproteobacteria</taxon>
        <taxon>Cellvibrionales</taxon>
        <taxon>Spongiibacteraceae</taxon>
        <taxon>Dasania</taxon>
    </lineage>
</organism>
<comment type="cofactor">
    <cofactor evidence="1">
        <name>Mn(2+)</name>
        <dbReference type="ChEBI" id="CHEBI:29035"/>
    </cofactor>
</comment>
<dbReference type="GO" id="GO:0046872">
    <property type="term" value="F:metal ion binding"/>
    <property type="evidence" value="ECO:0007669"/>
    <property type="project" value="UniProtKB-KW"/>
</dbReference>
<accession>A0A9J6RSA7</accession>
<keyword evidence="5" id="KW-0460">Magnesium</keyword>
<evidence type="ECO:0000256" key="1">
    <source>
        <dbReference type="ARBA" id="ARBA00001936"/>
    </source>
</evidence>
<dbReference type="SUPFAM" id="SSF55811">
    <property type="entry name" value="Nudix"/>
    <property type="match status" value="1"/>
</dbReference>
<evidence type="ECO:0000313" key="9">
    <source>
        <dbReference type="Proteomes" id="UP001069090"/>
    </source>
</evidence>
<evidence type="ECO:0000313" key="8">
    <source>
        <dbReference type="EMBL" id="MCZ0867063.1"/>
    </source>
</evidence>
<evidence type="ECO:0000256" key="5">
    <source>
        <dbReference type="ARBA" id="ARBA00022842"/>
    </source>
</evidence>
<keyword evidence="6" id="KW-0464">Manganese</keyword>
<sequence length="189" mass="22139">MQYLIKRLQQYRAHKKWYRRYCYRSAVAIILRQGEQGVEALMIQRAQRLGDPWSGQMGFPGGRMEKRDGGGLATAQRETHEEIGLPSHAYSNCIGRLPDIIATPKKHLRPMVISCYVFEFQGEPELNLNHEVDEVIWLPLTFLANKNNRQTMRWQRNRKTVELPCYFYQGKRVWGLSLRMLDELVKVAS</sequence>
<evidence type="ECO:0000256" key="3">
    <source>
        <dbReference type="ARBA" id="ARBA00022723"/>
    </source>
</evidence>
<dbReference type="PROSITE" id="PS51462">
    <property type="entry name" value="NUDIX"/>
    <property type="match status" value="1"/>
</dbReference>
<dbReference type="RefSeq" id="WP_258332992.1">
    <property type="nucleotide sequence ID" value="NZ_JAPTGG010000021.1"/>
</dbReference>
<dbReference type="InterPro" id="IPR045121">
    <property type="entry name" value="CoAse"/>
</dbReference>
<evidence type="ECO:0000256" key="2">
    <source>
        <dbReference type="ARBA" id="ARBA00001946"/>
    </source>
</evidence>
<dbReference type="PANTHER" id="PTHR12992:SF11">
    <property type="entry name" value="MITOCHONDRIAL COENZYME A DIPHOSPHATASE NUDT8"/>
    <property type="match status" value="1"/>
</dbReference>
<dbReference type="Proteomes" id="UP001069090">
    <property type="component" value="Unassembled WGS sequence"/>
</dbReference>
<keyword evidence="3" id="KW-0479">Metal-binding</keyword>
<dbReference type="InterPro" id="IPR015797">
    <property type="entry name" value="NUDIX_hydrolase-like_dom_sf"/>
</dbReference>
<feature type="domain" description="Nudix hydrolase" evidence="7">
    <location>
        <begin position="22"/>
        <end position="163"/>
    </location>
</feature>
<dbReference type="Pfam" id="PF00293">
    <property type="entry name" value="NUDIX"/>
    <property type="match status" value="1"/>
</dbReference>
<comment type="cofactor">
    <cofactor evidence="2">
        <name>Mg(2+)</name>
        <dbReference type="ChEBI" id="CHEBI:18420"/>
    </cofactor>
</comment>
<dbReference type="AlphaFoldDB" id="A0A9J6RSA7"/>
<keyword evidence="9" id="KW-1185">Reference proteome</keyword>
<dbReference type="CDD" id="cd03426">
    <property type="entry name" value="NUDIX_CoAse_Nudt7"/>
    <property type="match status" value="1"/>
</dbReference>
<keyword evidence="4" id="KW-0378">Hydrolase</keyword>
<reference evidence="8 9" key="1">
    <citation type="submission" date="2022-12" db="EMBL/GenBank/DDBJ databases">
        <title>Dasania phycosphaerae sp. nov., isolated from particulate material of the south coast of Korea.</title>
        <authorList>
            <person name="Jiang Y."/>
        </authorList>
    </citation>
    <scope>NUCLEOTIDE SEQUENCE [LARGE SCALE GENOMIC DNA]</scope>
    <source>
        <strain evidence="8 9">GY-19</strain>
    </source>
</reference>
<name>A0A9J6RSA7_9GAMM</name>
<evidence type="ECO:0000256" key="4">
    <source>
        <dbReference type="ARBA" id="ARBA00022801"/>
    </source>
</evidence>
<evidence type="ECO:0000259" key="7">
    <source>
        <dbReference type="PROSITE" id="PS51462"/>
    </source>
</evidence>
<protein>
    <submittedName>
        <fullName evidence="8">CoA pyrophosphatase</fullName>
    </submittedName>
</protein>
<dbReference type="GO" id="GO:0010945">
    <property type="term" value="F:coenzyme A diphosphatase activity"/>
    <property type="evidence" value="ECO:0007669"/>
    <property type="project" value="InterPro"/>
</dbReference>